<dbReference type="OrthoDB" id="343698at2"/>
<reference evidence="2" key="1">
    <citation type="journal article" date="2019" name="PLoS Negl. Trop. Dis.">
        <title>Revisiting the worldwide diversity of Leptospira species in the environment.</title>
        <authorList>
            <person name="Vincent A.T."/>
            <person name="Schiettekatte O."/>
            <person name="Bourhy P."/>
            <person name="Veyrier F.J."/>
            <person name="Picardeau M."/>
        </authorList>
    </citation>
    <scope>NUCLEOTIDE SEQUENCE [LARGE SCALE GENOMIC DNA]</scope>
    <source>
        <strain evidence="2">201400974</strain>
    </source>
</reference>
<dbReference type="Proteomes" id="UP000298264">
    <property type="component" value="Unassembled WGS sequence"/>
</dbReference>
<evidence type="ECO:0008006" key="4">
    <source>
        <dbReference type="Google" id="ProtNLM"/>
    </source>
</evidence>
<proteinExistence type="predicted"/>
<evidence type="ECO:0000313" key="2">
    <source>
        <dbReference type="EMBL" id="TGN14625.1"/>
    </source>
</evidence>
<evidence type="ECO:0000313" key="3">
    <source>
        <dbReference type="Proteomes" id="UP000298264"/>
    </source>
</evidence>
<protein>
    <recommendedName>
        <fullName evidence="4">Lipoprotein</fullName>
    </recommendedName>
</protein>
<gene>
    <name evidence="2" type="ORF">EHS11_01140</name>
</gene>
<sequence>MKLLIRLPIFAVSFLFFLAMCKSSQPSEISETNDLKENHNDSRQLTAKPITKLRLTYDSVWFSKREFLLLESGSLHESGNFYKIEYKDPKAGEIVWIKISSTNQDNQRSFPYLNSDLPSTNTTKVSYFSWQGRKATILIRDISPAKVYLRWEGIYKGYLIVAETEMNQLAADEKNGIGDYFHQHVSNYLELF</sequence>
<dbReference type="AlphaFoldDB" id="A0A4R9LUN6"/>
<keyword evidence="3" id="KW-1185">Reference proteome</keyword>
<dbReference type="RefSeq" id="WP_135762574.1">
    <property type="nucleotide sequence ID" value="NZ_RQHV01000002.1"/>
</dbReference>
<comment type="caution">
    <text evidence="2">The sequence shown here is derived from an EMBL/GenBank/DDBJ whole genome shotgun (WGS) entry which is preliminary data.</text>
</comment>
<name>A0A4R9LUN6_9LEPT</name>
<accession>A0A4R9LUN6</accession>
<keyword evidence="1" id="KW-0732">Signal</keyword>
<feature type="chain" id="PRO_5020400895" description="Lipoprotein" evidence="1">
    <location>
        <begin position="22"/>
        <end position="192"/>
    </location>
</feature>
<evidence type="ECO:0000256" key="1">
    <source>
        <dbReference type="SAM" id="SignalP"/>
    </source>
</evidence>
<dbReference type="EMBL" id="RQHV01000002">
    <property type="protein sequence ID" value="TGN14625.1"/>
    <property type="molecule type" value="Genomic_DNA"/>
</dbReference>
<organism evidence="2 3">
    <name type="scientific">Leptospira ilyithenensis</name>
    <dbReference type="NCBI Taxonomy" id="2484901"/>
    <lineage>
        <taxon>Bacteria</taxon>
        <taxon>Pseudomonadati</taxon>
        <taxon>Spirochaetota</taxon>
        <taxon>Spirochaetia</taxon>
        <taxon>Leptospirales</taxon>
        <taxon>Leptospiraceae</taxon>
        <taxon>Leptospira</taxon>
    </lineage>
</organism>
<feature type="signal peptide" evidence="1">
    <location>
        <begin position="1"/>
        <end position="21"/>
    </location>
</feature>